<sequence length="317" mass="36046">MPIRTYLFNQITNTICRLNGIEPSHRMPHKEELSMPFSDHVLYSPSQLPPKVDLRPFLTPVEDQSRIGSCTANSLAGAYEYLIKKAHGTDIDVSRLFIYYNGRTKKTHLPVVTDSGCSMTNAIEALEEFGTCLESVWPYDITHVNARPNIQAFTKGQSHKVHQALHVKIDLNEMKSCLAQGFPFAFGLRLYSSFDKAATTGAVPMPDAAEQGRTEHGRHALLAVGYSDESNAFIVRNSWGEKWGDKGYCYIPYDYIVNPKLCFDVWVIRQFDNDDMGNEHWHVTDTMHYILSVAHHGSHDHIEVKEIDEHDEHHHHA</sequence>
<comment type="caution">
    <text evidence="5">The sequence shown here is derived from an EMBL/GenBank/DDBJ whole genome shotgun (WGS) entry which is preliminary data.</text>
</comment>
<dbReference type="InterPro" id="IPR038765">
    <property type="entry name" value="Papain-like_cys_pep_sf"/>
</dbReference>
<gene>
    <name evidence="4" type="ORF">JYZ213_LOCUS42525</name>
    <name evidence="5" type="ORF">OKA104_LOCUS34779</name>
    <name evidence="6" type="ORF">OXD698_LOCUS37595</name>
    <name evidence="3" type="ORF">VCS650_LOCUS41287</name>
</gene>
<dbReference type="CDD" id="cd02619">
    <property type="entry name" value="Peptidase_C1"/>
    <property type="match status" value="1"/>
</dbReference>
<proteinExistence type="inferred from homology"/>
<dbReference type="Proteomes" id="UP000663891">
    <property type="component" value="Unassembled WGS sequence"/>
</dbReference>
<dbReference type="GO" id="GO:0006508">
    <property type="term" value="P:proteolysis"/>
    <property type="evidence" value="ECO:0007669"/>
    <property type="project" value="InterPro"/>
</dbReference>
<dbReference type="GO" id="GO:0008234">
    <property type="term" value="F:cysteine-type peptidase activity"/>
    <property type="evidence" value="ECO:0007669"/>
    <property type="project" value="InterPro"/>
</dbReference>
<dbReference type="Proteomes" id="UP000663844">
    <property type="component" value="Unassembled WGS sequence"/>
</dbReference>
<evidence type="ECO:0000313" key="5">
    <source>
        <dbReference type="EMBL" id="CAF4084657.1"/>
    </source>
</evidence>
<dbReference type="SMART" id="SM00645">
    <property type="entry name" value="Pept_C1"/>
    <property type="match status" value="1"/>
</dbReference>
<name>A0A819TTD9_9BILA</name>
<dbReference type="InterPro" id="IPR013128">
    <property type="entry name" value="Peptidase_C1A"/>
</dbReference>
<reference evidence="5" key="1">
    <citation type="submission" date="2021-02" db="EMBL/GenBank/DDBJ databases">
        <authorList>
            <person name="Nowell W R."/>
        </authorList>
    </citation>
    <scope>NUCLEOTIDE SEQUENCE</scope>
</reference>
<evidence type="ECO:0000313" key="7">
    <source>
        <dbReference type="Proteomes" id="UP000663881"/>
    </source>
</evidence>
<evidence type="ECO:0000256" key="1">
    <source>
        <dbReference type="ARBA" id="ARBA00008455"/>
    </source>
</evidence>
<organism evidence="5 7">
    <name type="scientific">Adineta steineri</name>
    <dbReference type="NCBI Taxonomy" id="433720"/>
    <lineage>
        <taxon>Eukaryota</taxon>
        <taxon>Metazoa</taxon>
        <taxon>Spiralia</taxon>
        <taxon>Gnathifera</taxon>
        <taxon>Rotifera</taxon>
        <taxon>Eurotatoria</taxon>
        <taxon>Bdelloidea</taxon>
        <taxon>Adinetida</taxon>
        <taxon>Adinetidae</taxon>
        <taxon>Adineta</taxon>
    </lineage>
</organism>
<dbReference type="Pfam" id="PF00112">
    <property type="entry name" value="Peptidase_C1"/>
    <property type="match status" value="1"/>
</dbReference>
<feature type="domain" description="Peptidase C1A papain C-terminal" evidence="2">
    <location>
        <begin position="48"/>
        <end position="260"/>
    </location>
</feature>
<dbReference type="InterPro" id="IPR000668">
    <property type="entry name" value="Peptidase_C1A_C"/>
</dbReference>
<dbReference type="InterPro" id="IPR025660">
    <property type="entry name" value="Pept_his_AS"/>
</dbReference>
<dbReference type="OrthoDB" id="640249at2759"/>
<dbReference type="AlphaFoldDB" id="A0A819TTD9"/>
<accession>A0A819TTD9</accession>
<dbReference type="Gene3D" id="3.90.70.10">
    <property type="entry name" value="Cysteine proteinases"/>
    <property type="match status" value="1"/>
</dbReference>
<evidence type="ECO:0000313" key="4">
    <source>
        <dbReference type="EMBL" id="CAF1483825.1"/>
    </source>
</evidence>
<evidence type="ECO:0000313" key="3">
    <source>
        <dbReference type="EMBL" id="CAF1483212.1"/>
    </source>
</evidence>
<evidence type="ECO:0000259" key="2">
    <source>
        <dbReference type="SMART" id="SM00645"/>
    </source>
</evidence>
<dbReference type="PANTHER" id="PTHR12411">
    <property type="entry name" value="CYSTEINE PROTEASE FAMILY C1-RELATED"/>
    <property type="match status" value="1"/>
</dbReference>
<comment type="similarity">
    <text evidence="1">Belongs to the peptidase C1 family.</text>
</comment>
<dbReference type="EMBL" id="CAJNON010001747">
    <property type="protein sequence ID" value="CAF1483212.1"/>
    <property type="molecule type" value="Genomic_DNA"/>
</dbReference>
<evidence type="ECO:0000313" key="6">
    <source>
        <dbReference type="EMBL" id="CAF4142015.1"/>
    </source>
</evidence>
<dbReference type="Proteomes" id="UP000663881">
    <property type="component" value="Unassembled WGS sequence"/>
</dbReference>
<dbReference type="PROSITE" id="PS00639">
    <property type="entry name" value="THIOL_PROTEASE_HIS"/>
    <property type="match status" value="1"/>
</dbReference>
<dbReference type="EMBL" id="CAJOAZ010006688">
    <property type="protein sequence ID" value="CAF4142015.1"/>
    <property type="molecule type" value="Genomic_DNA"/>
</dbReference>
<protein>
    <recommendedName>
        <fullName evidence="2">Peptidase C1A papain C-terminal domain-containing protein</fullName>
    </recommendedName>
</protein>
<dbReference type="Proteomes" id="UP000663845">
    <property type="component" value="Unassembled WGS sequence"/>
</dbReference>
<dbReference type="EMBL" id="CAJOAY010004825">
    <property type="protein sequence ID" value="CAF4084657.1"/>
    <property type="molecule type" value="Genomic_DNA"/>
</dbReference>
<dbReference type="EMBL" id="CAJNOG010001993">
    <property type="protein sequence ID" value="CAF1483825.1"/>
    <property type="molecule type" value="Genomic_DNA"/>
</dbReference>
<dbReference type="SUPFAM" id="SSF54001">
    <property type="entry name" value="Cysteine proteinases"/>
    <property type="match status" value="1"/>
</dbReference>